<keyword evidence="3" id="KW-0963">Cytoplasm</keyword>
<dbReference type="Proteomes" id="UP000822152">
    <property type="component" value="Unassembled WGS sequence"/>
</dbReference>
<evidence type="ECO:0000313" key="14">
    <source>
        <dbReference type="Proteomes" id="UP000822152"/>
    </source>
</evidence>
<dbReference type="InterPro" id="IPR001789">
    <property type="entry name" value="Sig_transdc_resp-reg_receiver"/>
</dbReference>
<feature type="domain" description="Response regulatory" evidence="12">
    <location>
        <begin position="3"/>
        <end position="120"/>
    </location>
</feature>
<dbReference type="Gene3D" id="1.10.10.60">
    <property type="entry name" value="Homeodomain-like"/>
    <property type="match status" value="2"/>
</dbReference>
<reference evidence="13 14" key="1">
    <citation type="journal article" date="2020" name="Cell Host Microbe">
        <title>Functional and Genomic Variation between Human-Derived Isolates of Lachnospiraceae Reveals Inter- and Intra-Species Diversity.</title>
        <authorList>
            <person name="Sorbara M.T."/>
            <person name="Littmann E.R."/>
            <person name="Fontana E."/>
            <person name="Moody T.U."/>
            <person name="Kohout C.E."/>
            <person name="Gjonbalaj M."/>
            <person name="Eaton V."/>
            <person name="Seok R."/>
            <person name="Leiner I.M."/>
            <person name="Pamer E.G."/>
        </authorList>
    </citation>
    <scope>NUCLEOTIDE SEQUENCE [LARGE SCALE GENOMIC DNA]</scope>
    <source>
        <strain evidence="13 14">MSK.20.11</strain>
    </source>
</reference>
<proteinExistence type="predicted"/>
<dbReference type="Gene3D" id="3.40.50.2300">
    <property type="match status" value="1"/>
</dbReference>
<evidence type="ECO:0000259" key="11">
    <source>
        <dbReference type="PROSITE" id="PS01124"/>
    </source>
</evidence>
<evidence type="ECO:0000256" key="8">
    <source>
        <dbReference type="ARBA" id="ARBA00023163"/>
    </source>
</evidence>
<evidence type="ECO:0000313" key="13">
    <source>
        <dbReference type="EMBL" id="NSF73745.1"/>
    </source>
</evidence>
<dbReference type="PANTHER" id="PTHR42713">
    <property type="entry name" value="HISTIDINE KINASE-RELATED"/>
    <property type="match status" value="1"/>
</dbReference>
<evidence type="ECO:0000256" key="7">
    <source>
        <dbReference type="ARBA" id="ARBA00023125"/>
    </source>
</evidence>
<keyword evidence="5" id="KW-0902">Two-component regulatory system</keyword>
<evidence type="ECO:0000256" key="5">
    <source>
        <dbReference type="ARBA" id="ARBA00023012"/>
    </source>
</evidence>
<evidence type="ECO:0000256" key="1">
    <source>
        <dbReference type="ARBA" id="ARBA00004496"/>
    </source>
</evidence>
<dbReference type="PROSITE" id="PS01124">
    <property type="entry name" value="HTH_ARAC_FAMILY_2"/>
    <property type="match status" value="1"/>
</dbReference>
<dbReference type="CDD" id="cd17536">
    <property type="entry name" value="REC_YesN-like"/>
    <property type="match status" value="1"/>
</dbReference>
<dbReference type="InterPro" id="IPR020449">
    <property type="entry name" value="Tscrpt_reg_AraC-type_HTH"/>
</dbReference>
<dbReference type="RefSeq" id="WP_173743301.1">
    <property type="nucleotide sequence ID" value="NZ_JAAIPF010000015.1"/>
</dbReference>
<dbReference type="InterPro" id="IPR041522">
    <property type="entry name" value="CdaR_GGDEF"/>
</dbReference>
<name>A0ABX2GN10_9FIRM</name>
<dbReference type="InterPro" id="IPR051552">
    <property type="entry name" value="HptR"/>
</dbReference>
<keyword evidence="14" id="KW-1185">Reference proteome</keyword>
<protein>
    <recommendedName>
        <fullName evidence="2">Stage 0 sporulation protein A homolog</fullName>
    </recommendedName>
</protein>
<organism evidence="13 14">
    <name type="scientific">Blautia wexlerae</name>
    <dbReference type="NCBI Taxonomy" id="418240"/>
    <lineage>
        <taxon>Bacteria</taxon>
        <taxon>Bacillati</taxon>
        <taxon>Bacillota</taxon>
        <taxon>Clostridia</taxon>
        <taxon>Lachnospirales</taxon>
        <taxon>Lachnospiraceae</taxon>
        <taxon>Blautia</taxon>
    </lineage>
</organism>
<dbReference type="SUPFAM" id="SSF46689">
    <property type="entry name" value="Homeodomain-like"/>
    <property type="match status" value="2"/>
</dbReference>
<comment type="caution">
    <text evidence="13">The sequence shown here is derived from an EMBL/GenBank/DDBJ whole genome shotgun (WGS) entry which is preliminary data.</text>
</comment>
<dbReference type="SUPFAM" id="SSF52172">
    <property type="entry name" value="CheY-like"/>
    <property type="match status" value="1"/>
</dbReference>
<gene>
    <name evidence="13" type="ORF">G4952_07935</name>
</gene>
<sequence>MLKTFLVEDEVVIREMIKKMIPWEQYGFELAGEAADGEMALPLILKSKPDLLITDIKMPFMDGLTLCRLVKKELPDIRIVILSGYDDFNYAKQAISIGVEDYLLKPITKNAFIERLEEIHNRYEHEKTQREYYEKFRLEMQEYEKNASRDFFETLVRADSDLAELYRRADKLNLDIVAEAYNILIFTPDTSEGNYNSYEECSDWEAEVQDKINTYFLNHPVAILFRHQVFSYAILVKGQKDTIEKNTEECVKAIQDIMNQTERRTDWFIAVGKSADRLSMLGHSYRTAVRANSFRYLYDGHILDYQSLEAQKENPSDSRREDSVQLRNVNINALNPAILQKFLSSGLAEEVDDFIRDYFNAIGQEPMSSLVFRNYVVLNVRFSVLSFLKKLGCDDSEISGQEMENIMDETGKTIEAAVDYCGKILKKAIALRDENAGNQNRSVLKLAVDFIDHNYMDEEISLNKAAHVANVSANHFSALFSQNMGQTFTEYLTDLRMNKAKELLRCTAMRSSEIAGEVGYKDAHYFSYLFKKTQGMTPSEYRKMRGEA</sequence>
<dbReference type="PROSITE" id="PS50110">
    <property type="entry name" value="RESPONSE_REGULATORY"/>
    <property type="match status" value="1"/>
</dbReference>
<evidence type="ECO:0000259" key="12">
    <source>
        <dbReference type="PROSITE" id="PS50110"/>
    </source>
</evidence>
<keyword evidence="7" id="KW-0238">DNA-binding</keyword>
<dbReference type="InterPro" id="IPR009057">
    <property type="entry name" value="Homeodomain-like_sf"/>
</dbReference>
<dbReference type="SMART" id="SM00342">
    <property type="entry name" value="HTH_ARAC"/>
    <property type="match status" value="1"/>
</dbReference>
<dbReference type="PRINTS" id="PR00032">
    <property type="entry name" value="HTHARAC"/>
</dbReference>
<dbReference type="EMBL" id="JAAIPF010000015">
    <property type="protein sequence ID" value="NSF73745.1"/>
    <property type="molecule type" value="Genomic_DNA"/>
</dbReference>
<dbReference type="Pfam" id="PF00072">
    <property type="entry name" value="Response_reg"/>
    <property type="match status" value="1"/>
</dbReference>
<dbReference type="Pfam" id="PF12833">
    <property type="entry name" value="HTH_18"/>
    <property type="match status" value="1"/>
</dbReference>
<comment type="subcellular location">
    <subcellularLocation>
        <location evidence="1">Cytoplasm</location>
    </subcellularLocation>
</comment>
<dbReference type="SMART" id="SM00448">
    <property type="entry name" value="REC"/>
    <property type="match status" value="1"/>
</dbReference>
<evidence type="ECO:0000256" key="2">
    <source>
        <dbReference type="ARBA" id="ARBA00018672"/>
    </source>
</evidence>
<keyword evidence="4 10" id="KW-0597">Phosphoprotein</keyword>
<evidence type="ECO:0000256" key="10">
    <source>
        <dbReference type="PROSITE-ProRule" id="PRU00169"/>
    </source>
</evidence>
<comment type="function">
    <text evidence="9">May play the central regulatory role in sporulation. It may be an element of the effector pathway responsible for the activation of sporulation genes in response to nutritional stress. Spo0A may act in concert with spo0H (a sigma factor) to control the expression of some genes that are critical to the sporulation process.</text>
</comment>
<feature type="domain" description="HTH araC/xylS-type" evidence="11">
    <location>
        <begin position="445"/>
        <end position="544"/>
    </location>
</feature>
<evidence type="ECO:0000256" key="9">
    <source>
        <dbReference type="ARBA" id="ARBA00024867"/>
    </source>
</evidence>
<dbReference type="Pfam" id="PF17853">
    <property type="entry name" value="GGDEF_2"/>
    <property type="match status" value="1"/>
</dbReference>
<dbReference type="PANTHER" id="PTHR42713:SF3">
    <property type="entry name" value="TRANSCRIPTIONAL REGULATORY PROTEIN HPTR"/>
    <property type="match status" value="1"/>
</dbReference>
<keyword evidence="8" id="KW-0804">Transcription</keyword>
<dbReference type="InterPro" id="IPR011006">
    <property type="entry name" value="CheY-like_superfamily"/>
</dbReference>
<evidence type="ECO:0000256" key="6">
    <source>
        <dbReference type="ARBA" id="ARBA00023015"/>
    </source>
</evidence>
<keyword evidence="6" id="KW-0805">Transcription regulation</keyword>
<accession>A0ABX2GN10</accession>
<feature type="modified residue" description="4-aspartylphosphate" evidence="10">
    <location>
        <position position="55"/>
    </location>
</feature>
<dbReference type="InterPro" id="IPR018060">
    <property type="entry name" value="HTH_AraC"/>
</dbReference>
<evidence type="ECO:0000256" key="4">
    <source>
        <dbReference type="ARBA" id="ARBA00022553"/>
    </source>
</evidence>
<evidence type="ECO:0000256" key="3">
    <source>
        <dbReference type="ARBA" id="ARBA00022490"/>
    </source>
</evidence>